<comment type="caution">
    <text evidence="1">The sequence shown here is derived from an EMBL/GenBank/DDBJ whole genome shotgun (WGS) entry which is preliminary data.</text>
</comment>
<dbReference type="AlphaFoldDB" id="A0A8J5IT87"/>
<dbReference type="EMBL" id="JAENGY010000823">
    <property type="protein sequence ID" value="KAG6956093.1"/>
    <property type="molecule type" value="Genomic_DNA"/>
</dbReference>
<name>A0A8J5IT87_9STRA</name>
<keyword evidence="2" id="KW-1185">Reference proteome</keyword>
<gene>
    <name evidence="1" type="ORF">JG688_00011578</name>
</gene>
<dbReference type="Proteomes" id="UP000709295">
    <property type="component" value="Unassembled WGS sequence"/>
</dbReference>
<evidence type="ECO:0000313" key="1">
    <source>
        <dbReference type="EMBL" id="KAG6956093.1"/>
    </source>
</evidence>
<evidence type="ECO:0000313" key="2">
    <source>
        <dbReference type="Proteomes" id="UP000709295"/>
    </source>
</evidence>
<organism evidence="1 2">
    <name type="scientific">Phytophthora aleatoria</name>
    <dbReference type="NCBI Taxonomy" id="2496075"/>
    <lineage>
        <taxon>Eukaryota</taxon>
        <taxon>Sar</taxon>
        <taxon>Stramenopiles</taxon>
        <taxon>Oomycota</taxon>
        <taxon>Peronosporomycetes</taxon>
        <taxon>Peronosporales</taxon>
        <taxon>Peronosporaceae</taxon>
        <taxon>Phytophthora</taxon>
    </lineage>
</organism>
<accession>A0A8J5IT87</accession>
<reference evidence="1" key="1">
    <citation type="submission" date="2021-01" db="EMBL/GenBank/DDBJ databases">
        <title>Phytophthora aleatoria, a newly-described species from Pinus radiata is distinct from Phytophthora cactorum isolates based on comparative genomics.</title>
        <authorList>
            <person name="Mcdougal R."/>
            <person name="Panda P."/>
            <person name="Williams N."/>
            <person name="Studholme D.J."/>
        </authorList>
    </citation>
    <scope>NUCLEOTIDE SEQUENCE</scope>
    <source>
        <strain evidence="1">NZFS 4037</strain>
    </source>
</reference>
<proteinExistence type="predicted"/>
<protein>
    <submittedName>
        <fullName evidence="1">Uncharacterized protein</fullName>
    </submittedName>
</protein>
<sequence length="138" mass="15984">MVPKTWTAHGKHIYGRVISLAEALEYFSAEKDIEFDNLYPVYDHPDGRVTALPVKEMNAVYLAYKLGKEGSRHGFVMMLCWLQTSMEISEVRCLSVQISIIYSHVRRPIELDQIHTSRVVSRLWTPTTTIFGQSWMYT</sequence>